<keyword evidence="1" id="KW-1133">Transmembrane helix</keyword>
<evidence type="ECO:0000313" key="2">
    <source>
        <dbReference type="EMBL" id="PRZ10527.1"/>
    </source>
</evidence>
<comment type="caution">
    <text evidence="2">The sequence shown here is derived from an EMBL/GenBank/DDBJ whole genome shotgun (WGS) entry which is preliminary data.</text>
</comment>
<dbReference type="EMBL" id="PVTX01000001">
    <property type="protein sequence ID" value="PRZ10527.1"/>
    <property type="molecule type" value="Genomic_DNA"/>
</dbReference>
<reference evidence="2 3" key="1">
    <citation type="submission" date="2018-03" db="EMBL/GenBank/DDBJ databases">
        <title>Comparative analysis of microorganisms from saline springs in Andes Mountain Range, Colombia.</title>
        <authorList>
            <person name="Rubin E."/>
        </authorList>
    </citation>
    <scope>NUCLEOTIDE SEQUENCE [LARGE SCALE GENOMIC DNA]</scope>
    <source>
        <strain evidence="2 3">CG 23</strain>
    </source>
</reference>
<organism evidence="2 3">
    <name type="scientific">Isoptericola halotolerans</name>
    <dbReference type="NCBI Taxonomy" id="300560"/>
    <lineage>
        <taxon>Bacteria</taxon>
        <taxon>Bacillati</taxon>
        <taxon>Actinomycetota</taxon>
        <taxon>Actinomycetes</taxon>
        <taxon>Micrococcales</taxon>
        <taxon>Promicromonosporaceae</taxon>
        <taxon>Isoptericola</taxon>
    </lineage>
</organism>
<keyword evidence="1" id="KW-0472">Membrane</keyword>
<gene>
    <name evidence="2" type="ORF">BCL65_101672</name>
</gene>
<keyword evidence="3" id="KW-1185">Reference proteome</keyword>
<accession>A0ABX5EJA9</accession>
<name>A0ABX5EJA9_9MICO</name>
<evidence type="ECO:0000256" key="1">
    <source>
        <dbReference type="SAM" id="Phobius"/>
    </source>
</evidence>
<dbReference type="RefSeq" id="WP_106265073.1">
    <property type="nucleotide sequence ID" value="NZ_PVTX01000001.1"/>
</dbReference>
<feature type="transmembrane region" description="Helical" evidence="1">
    <location>
        <begin position="45"/>
        <end position="68"/>
    </location>
</feature>
<dbReference type="Proteomes" id="UP000239895">
    <property type="component" value="Unassembled WGS sequence"/>
</dbReference>
<proteinExistence type="predicted"/>
<sequence>MANKKDTDARAGQAMRPASYALGAAVVICVLGVVANVAAPSAFAAVGGWVTVVVVLLLVSVWAGLSMVRRTNQNVARMEDDSSTGA</sequence>
<feature type="transmembrane region" description="Helical" evidence="1">
    <location>
        <begin position="20"/>
        <end position="39"/>
    </location>
</feature>
<keyword evidence="1" id="KW-0812">Transmembrane</keyword>
<protein>
    <submittedName>
        <fullName evidence="2">Uncharacterized protein</fullName>
    </submittedName>
</protein>
<evidence type="ECO:0000313" key="3">
    <source>
        <dbReference type="Proteomes" id="UP000239895"/>
    </source>
</evidence>